<dbReference type="Proteomes" id="UP000011081">
    <property type="component" value="Unassembled WGS sequence"/>
</dbReference>
<gene>
    <name evidence="2" type="ORF">VCUG_00299</name>
</gene>
<dbReference type="OMA" id="THNEYRF"/>
<dbReference type="EMBL" id="GL877406">
    <property type="protein sequence ID" value="ELA48258.1"/>
    <property type="molecule type" value="Genomic_DNA"/>
</dbReference>
<accession>L2GY92</accession>
<keyword evidence="1" id="KW-0732">Signal</keyword>
<sequence>MNCLCALLTIFSMLALARLNQVMMDEDTNFLWQDYESVDIAENESKMSSEVEFGQKYKPFDPKDTIAAVQQLVSATSTVEQNNLKKSASAIQASISTGINNLNKALEKAITTQLNAIPGVELTGITAIVNDLSHKLNGFLTIYSQTSDQDFVTAINALKKCLKLVKENYDGEKVTQTPAECVQALINSHAAAEQKSRTTLNKLVNQTLTAVPKSSLVSNLISQIKQLTITAETAILSATATTQKNMSNFVQRTFTNALEFNALQLNNLQKNLATTLQAMLKNLYTKGGVPSKYLFKQTGLIMFDENNSISELDLLASSWLKFEMHGTIVLNAGKVDMICEKFSLNGEETLFNKLFPRFSFKSKGNITLWLLESTGPSDEYDFGSRGTITLMPSSAGHSNTIITSSASVTHNEYRFKSDGQIIFGKKFAARNNTNPIVVPIGTWVPFTSSGAISFP</sequence>
<name>L2GY92_VAVCU</name>
<evidence type="ECO:0000313" key="3">
    <source>
        <dbReference type="Proteomes" id="UP000011081"/>
    </source>
</evidence>
<proteinExistence type="predicted"/>
<organism evidence="2 3">
    <name type="scientific">Vavraia culicis (isolate floridensis)</name>
    <name type="common">Microsporidian parasite</name>
    <dbReference type="NCBI Taxonomy" id="948595"/>
    <lineage>
        <taxon>Eukaryota</taxon>
        <taxon>Fungi</taxon>
        <taxon>Fungi incertae sedis</taxon>
        <taxon>Microsporidia</taxon>
        <taxon>Pleistophoridae</taxon>
        <taxon>Vavraia</taxon>
    </lineage>
</organism>
<dbReference type="InParanoid" id="L2GY92"/>
<dbReference type="VEuPathDB" id="MicrosporidiaDB:VCUG_00299"/>
<dbReference type="RefSeq" id="XP_008073317.1">
    <property type="nucleotide sequence ID" value="XM_008075126.1"/>
</dbReference>
<dbReference type="OrthoDB" id="10432749at2759"/>
<evidence type="ECO:0000256" key="1">
    <source>
        <dbReference type="SAM" id="SignalP"/>
    </source>
</evidence>
<dbReference type="AlphaFoldDB" id="L2GY92"/>
<keyword evidence="3" id="KW-1185">Reference proteome</keyword>
<feature type="chain" id="PRO_5003960250" evidence="1">
    <location>
        <begin position="18"/>
        <end position="455"/>
    </location>
</feature>
<dbReference type="GeneID" id="19878188"/>
<dbReference type="HOGENOM" id="CLU_601586_0_0_1"/>
<feature type="signal peptide" evidence="1">
    <location>
        <begin position="1"/>
        <end position="17"/>
    </location>
</feature>
<reference evidence="3" key="1">
    <citation type="submission" date="2011-03" db="EMBL/GenBank/DDBJ databases">
        <title>The genome sequence of Vavraia culicis strain floridensis.</title>
        <authorList>
            <consortium name="The Broad Institute Genome Sequencing Platform"/>
            <person name="Cuomo C."/>
            <person name="Becnel J."/>
            <person name="Sanscrainte N."/>
            <person name="Young S.K."/>
            <person name="Zeng Q."/>
            <person name="Gargeya S."/>
            <person name="Fitzgerald M."/>
            <person name="Haas B."/>
            <person name="Abouelleil A."/>
            <person name="Alvarado L."/>
            <person name="Arachchi H.M."/>
            <person name="Berlin A."/>
            <person name="Chapman S.B."/>
            <person name="Gearin G."/>
            <person name="Goldberg J."/>
            <person name="Griggs A."/>
            <person name="Gujja S."/>
            <person name="Hansen M."/>
            <person name="Heiman D."/>
            <person name="Howarth C."/>
            <person name="Larimer J."/>
            <person name="Lui A."/>
            <person name="MacDonald P.J.P."/>
            <person name="McCowen C."/>
            <person name="Montmayeur A."/>
            <person name="Murphy C."/>
            <person name="Neiman D."/>
            <person name="Pearson M."/>
            <person name="Priest M."/>
            <person name="Roberts A."/>
            <person name="Saif S."/>
            <person name="Shea T."/>
            <person name="Sisk P."/>
            <person name="Stolte C."/>
            <person name="Sykes S."/>
            <person name="Wortman J."/>
            <person name="Nusbaum C."/>
            <person name="Birren B."/>
        </authorList>
    </citation>
    <scope>NUCLEOTIDE SEQUENCE [LARGE SCALE GENOMIC DNA]</scope>
    <source>
        <strain evidence="3">floridensis</strain>
    </source>
</reference>
<evidence type="ECO:0000313" key="2">
    <source>
        <dbReference type="EMBL" id="ELA48258.1"/>
    </source>
</evidence>
<protein>
    <submittedName>
        <fullName evidence="2">Uncharacterized protein</fullName>
    </submittedName>
</protein>